<dbReference type="RefSeq" id="WP_340541288.1">
    <property type="nucleotide sequence ID" value="NZ_JBBLXS010000047.1"/>
</dbReference>
<reference evidence="1 2" key="1">
    <citation type="journal article" date="2020" name="Harmful Algae">
        <title>Molecular and morphological characterization of a novel dihydroanatoxin-a producing Microcoleus species (cyanobacteria) from the Russian River, California, USA.</title>
        <authorList>
            <person name="Conklin K.Y."/>
            <person name="Stancheva R."/>
            <person name="Otten T.G."/>
            <person name="Fadness R."/>
            <person name="Boyer G.L."/>
            <person name="Read B."/>
            <person name="Zhang X."/>
            <person name="Sheath R.G."/>
        </authorList>
    </citation>
    <scope>NUCLEOTIDE SEQUENCE [LARGE SCALE GENOMIC DNA]</scope>
    <source>
        <strain evidence="1 2">PTRS2</strain>
    </source>
</reference>
<organism evidence="1 2">
    <name type="scientific">Microcoleus anatoxicus PTRS2</name>
    <dbReference type="NCBI Taxonomy" id="2705321"/>
    <lineage>
        <taxon>Bacteria</taxon>
        <taxon>Bacillati</taxon>
        <taxon>Cyanobacteriota</taxon>
        <taxon>Cyanophyceae</taxon>
        <taxon>Oscillatoriophycideae</taxon>
        <taxon>Oscillatoriales</taxon>
        <taxon>Microcoleaceae</taxon>
        <taxon>Microcoleus</taxon>
        <taxon>Microcoleus anatoxicus</taxon>
    </lineage>
</organism>
<proteinExistence type="predicted"/>
<dbReference type="EMBL" id="JBBLXS010000047">
    <property type="protein sequence ID" value="MEK0184358.1"/>
    <property type="molecule type" value="Genomic_DNA"/>
</dbReference>
<evidence type="ECO:0000313" key="2">
    <source>
        <dbReference type="Proteomes" id="UP001384579"/>
    </source>
</evidence>
<comment type="caution">
    <text evidence="1">The sequence shown here is derived from an EMBL/GenBank/DDBJ whole genome shotgun (WGS) entry which is preliminary data.</text>
</comment>
<dbReference type="Proteomes" id="UP001384579">
    <property type="component" value="Unassembled WGS sequence"/>
</dbReference>
<gene>
    <name evidence="1" type="ORF">WMG39_05770</name>
</gene>
<keyword evidence="2" id="KW-1185">Reference proteome</keyword>
<protein>
    <submittedName>
        <fullName evidence="1">Uncharacterized protein</fullName>
    </submittedName>
</protein>
<evidence type="ECO:0000313" key="1">
    <source>
        <dbReference type="EMBL" id="MEK0184358.1"/>
    </source>
</evidence>
<accession>A0ABU8YJ23</accession>
<name>A0ABU8YJ23_9CYAN</name>
<sequence length="80" mass="9458">MEIRTLKTKKLQGRWLFSAMNQMGQFLLVATMGGHKLRIWQTADRDGNSLWHGFDPLTGRSTWAATEDEMRAWIDRHYYQ</sequence>